<feature type="coiled-coil region" evidence="4">
    <location>
        <begin position="18"/>
        <end position="124"/>
    </location>
</feature>
<dbReference type="Proteomes" id="UP000271974">
    <property type="component" value="Unassembled WGS sequence"/>
</dbReference>
<evidence type="ECO:0000256" key="1">
    <source>
        <dbReference type="ARBA" id="ARBA00004496"/>
    </source>
</evidence>
<keyword evidence="3 4" id="KW-0175">Coiled coil</keyword>
<dbReference type="PANTHER" id="PTHR19354:SF2">
    <property type="entry name" value="LEUCINE-RICH REPEAT-CONTAINING PROTEIN DDB_G0290503"/>
    <property type="match status" value="1"/>
</dbReference>
<proteinExistence type="predicted"/>
<evidence type="ECO:0000313" key="6">
    <source>
        <dbReference type="EMBL" id="RUS73798.1"/>
    </source>
</evidence>
<organism evidence="6 7">
    <name type="scientific">Elysia chlorotica</name>
    <name type="common">Eastern emerald elysia</name>
    <name type="synonym">Sea slug</name>
    <dbReference type="NCBI Taxonomy" id="188477"/>
    <lineage>
        <taxon>Eukaryota</taxon>
        <taxon>Metazoa</taxon>
        <taxon>Spiralia</taxon>
        <taxon>Lophotrochozoa</taxon>
        <taxon>Mollusca</taxon>
        <taxon>Gastropoda</taxon>
        <taxon>Heterobranchia</taxon>
        <taxon>Euthyneura</taxon>
        <taxon>Panpulmonata</taxon>
        <taxon>Sacoglossa</taxon>
        <taxon>Placobranchoidea</taxon>
        <taxon>Plakobranchidae</taxon>
        <taxon>Elysia</taxon>
    </lineage>
</organism>
<dbReference type="Pfam" id="PF06818">
    <property type="entry name" value="Fez1"/>
    <property type="match status" value="1"/>
</dbReference>
<evidence type="ECO:0000256" key="5">
    <source>
        <dbReference type="SAM" id="MobiDB-lite"/>
    </source>
</evidence>
<feature type="coiled-coil region" evidence="4">
    <location>
        <begin position="163"/>
        <end position="211"/>
    </location>
</feature>
<keyword evidence="2" id="KW-0963">Cytoplasm</keyword>
<feature type="non-terminal residue" evidence="6">
    <location>
        <position position="1"/>
    </location>
</feature>
<evidence type="ECO:0000256" key="3">
    <source>
        <dbReference type="ARBA" id="ARBA00023054"/>
    </source>
</evidence>
<reference evidence="6 7" key="1">
    <citation type="submission" date="2019-01" db="EMBL/GenBank/DDBJ databases">
        <title>A draft genome assembly of the solar-powered sea slug Elysia chlorotica.</title>
        <authorList>
            <person name="Cai H."/>
            <person name="Li Q."/>
            <person name="Fang X."/>
            <person name="Li J."/>
            <person name="Curtis N.E."/>
            <person name="Altenburger A."/>
            <person name="Shibata T."/>
            <person name="Feng M."/>
            <person name="Maeda T."/>
            <person name="Schwartz J.A."/>
            <person name="Shigenobu S."/>
            <person name="Lundholm N."/>
            <person name="Nishiyama T."/>
            <person name="Yang H."/>
            <person name="Hasebe M."/>
            <person name="Li S."/>
            <person name="Pierce S.K."/>
            <person name="Wang J."/>
        </authorList>
    </citation>
    <scope>NUCLEOTIDE SEQUENCE [LARGE SCALE GENOMIC DNA]</scope>
    <source>
        <strain evidence="6">EC2010</strain>
        <tissue evidence="6">Whole organism of an adult</tissue>
    </source>
</reference>
<dbReference type="PANTHER" id="PTHR19354">
    <property type="entry name" value="ZIPPER PUTATIVE TUMOR SUPPRESSOR 2 HOMOLOG-LIKE PROTEIN-RELATED"/>
    <property type="match status" value="1"/>
</dbReference>
<dbReference type="OrthoDB" id="10030037at2759"/>
<feature type="region of interest" description="Disordered" evidence="5">
    <location>
        <begin position="125"/>
        <end position="152"/>
    </location>
</feature>
<evidence type="ECO:0000256" key="4">
    <source>
        <dbReference type="SAM" id="Coils"/>
    </source>
</evidence>
<evidence type="ECO:0000313" key="7">
    <source>
        <dbReference type="Proteomes" id="UP000271974"/>
    </source>
</evidence>
<evidence type="ECO:0000256" key="2">
    <source>
        <dbReference type="ARBA" id="ARBA00022490"/>
    </source>
</evidence>
<dbReference type="STRING" id="188477.A0A3S0ZFM1"/>
<feature type="compositionally biased region" description="Polar residues" evidence="5">
    <location>
        <begin position="142"/>
        <end position="152"/>
    </location>
</feature>
<dbReference type="AlphaFoldDB" id="A0A3S0ZFM1"/>
<feature type="coiled-coil region" evidence="4">
    <location>
        <begin position="240"/>
        <end position="313"/>
    </location>
</feature>
<comment type="subcellular location">
    <subcellularLocation>
        <location evidence="1">Cytoplasm</location>
    </subcellularLocation>
</comment>
<protein>
    <submittedName>
        <fullName evidence="6">Uncharacterized protein</fullName>
    </submittedName>
</protein>
<keyword evidence="7" id="KW-1185">Reference proteome</keyword>
<accession>A0A3S0ZFM1</accession>
<gene>
    <name evidence="6" type="ORF">EGW08_018437</name>
</gene>
<dbReference type="EMBL" id="RQTK01000898">
    <property type="protein sequence ID" value="RUS73798.1"/>
    <property type="molecule type" value="Genomic_DNA"/>
</dbReference>
<comment type="caution">
    <text evidence="6">The sequence shown here is derived from an EMBL/GenBank/DDBJ whole genome shotgun (WGS) entry which is preliminary data.</text>
</comment>
<dbReference type="GO" id="GO:0005737">
    <property type="term" value="C:cytoplasm"/>
    <property type="evidence" value="ECO:0007669"/>
    <property type="project" value="UniProtKB-SubCell"/>
</dbReference>
<name>A0A3S0ZFM1_ELYCH</name>
<dbReference type="InterPro" id="IPR045329">
    <property type="entry name" value="LZTS"/>
</dbReference>
<sequence>LQTPSPSDSGVGEHEAILREKDAEINTLREVMDRNERAIFQVYEERRHVWLNDTRKLQDEYERKLKIQSRKSYKTEQVLSLQVYKLQQEQKSLQEDKVKVTQELDALKQRLEEEQAEAYNLRKQLGNHSSSPGRDHQEDQKAVSNEGSPQSLQREVLLKNEEITQLRLQLACFEDDLNKANRDLKEKVREIANCNDKIKSLEEEMHKSKSLPQSTETGSQINAAASQVVATENSQRPSLLGQQERTIDELQEETTSLRAHIEELKVKQEEERKQWLDEKNKVVRYQKQLQLNYVQMQRKNTTLETEVQQLTLELENRDMKLTALNGEESVC</sequence>